<dbReference type="Proteomes" id="UP000480266">
    <property type="component" value="Unassembled WGS sequence"/>
</dbReference>
<protein>
    <submittedName>
        <fullName evidence="3">ATPase</fullName>
    </submittedName>
</protein>
<evidence type="ECO:0000313" key="3">
    <source>
        <dbReference type="EMBL" id="NGX96890.1"/>
    </source>
</evidence>
<keyword evidence="4" id="KW-1185">Reference proteome</keyword>
<reference evidence="3" key="1">
    <citation type="submission" date="2020-02" db="EMBL/GenBank/DDBJ databases">
        <title>Draft genome sequence of Candidatus Afipia apatlaquensis IBT-C3, a potential strain for decolorization of textile dyes.</title>
        <authorList>
            <person name="Sanchez-Reyes A."/>
            <person name="Breton-Deval L."/>
            <person name="Mangelson H."/>
            <person name="Sanchez-Flores A."/>
        </authorList>
    </citation>
    <scope>NUCLEOTIDE SEQUENCE [LARGE SCALE GENOMIC DNA]</scope>
    <source>
        <strain evidence="3">IBT-C3</strain>
    </source>
</reference>
<name>A0A7C9VK86_9BRAD</name>
<accession>A0A7C9VK86</accession>
<evidence type="ECO:0000256" key="1">
    <source>
        <dbReference type="ARBA" id="ARBA00006817"/>
    </source>
</evidence>
<dbReference type="InterPro" id="IPR023393">
    <property type="entry name" value="START-like_dom_sf"/>
</dbReference>
<dbReference type="AlphaFoldDB" id="A0A7C9VK86"/>
<dbReference type="Pfam" id="PF08327">
    <property type="entry name" value="AHSA1"/>
    <property type="match status" value="1"/>
</dbReference>
<proteinExistence type="inferred from homology"/>
<sequence length="153" mass="17471">MRKPEFVYVTFIKTTPEKLWHALTNTAFTESYWFGCSLHSDWKVGSRMHMDRFGKVVNEGFVLESDPPRRLSYSWLSVFDAEMIKERPSRVTFVLEPGNGAVKLTVTHEDFAEHSKTLPSISEGWPLVLSSLKSILETGKPLDFEMPRSAESA</sequence>
<dbReference type="SUPFAM" id="SSF55961">
    <property type="entry name" value="Bet v1-like"/>
    <property type="match status" value="1"/>
</dbReference>
<dbReference type="Gene3D" id="3.30.530.20">
    <property type="match status" value="1"/>
</dbReference>
<feature type="domain" description="Activator of Hsp90 ATPase homologue 1/2-like C-terminal" evidence="2">
    <location>
        <begin position="13"/>
        <end position="137"/>
    </location>
</feature>
<dbReference type="InterPro" id="IPR013538">
    <property type="entry name" value="ASHA1/2-like_C"/>
</dbReference>
<dbReference type="EMBL" id="JAAMRR010000879">
    <property type="protein sequence ID" value="NGX96890.1"/>
    <property type="molecule type" value="Genomic_DNA"/>
</dbReference>
<organism evidence="3 4">
    <name type="scientific">Candidatus Afipia apatlaquensis</name>
    <dbReference type="NCBI Taxonomy" id="2712852"/>
    <lineage>
        <taxon>Bacteria</taxon>
        <taxon>Pseudomonadati</taxon>
        <taxon>Pseudomonadota</taxon>
        <taxon>Alphaproteobacteria</taxon>
        <taxon>Hyphomicrobiales</taxon>
        <taxon>Nitrobacteraceae</taxon>
        <taxon>Afipia</taxon>
    </lineage>
</organism>
<dbReference type="CDD" id="cd08893">
    <property type="entry name" value="SRPBCC_CalC_Aha1-like_GntR-HTH"/>
    <property type="match status" value="1"/>
</dbReference>
<comment type="similarity">
    <text evidence="1">Belongs to the AHA1 family.</text>
</comment>
<evidence type="ECO:0000259" key="2">
    <source>
        <dbReference type="Pfam" id="PF08327"/>
    </source>
</evidence>
<gene>
    <name evidence="3" type="ORF">G4V63_17245</name>
</gene>
<evidence type="ECO:0000313" key="4">
    <source>
        <dbReference type="Proteomes" id="UP000480266"/>
    </source>
</evidence>
<comment type="caution">
    <text evidence="3">The sequence shown here is derived from an EMBL/GenBank/DDBJ whole genome shotgun (WGS) entry which is preliminary data.</text>
</comment>